<dbReference type="EMBL" id="FMSV02000542">
    <property type="protein sequence ID" value="SEH08001.1"/>
    <property type="molecule type" value="Genomic_DNA"/>
</dbReference>
<dbReference type="AlphaFoldDB" id="A0A1H6FF06"/>
<sequence>METINLNKLPPQAKIELLDFYKFLLGKYASFETPQMQQKPSKNINTLQSQSAIPENLASDGFAMLKSQRPAVPVDFDPASLLSK</sequence>
<dbReference type="Proteomes" id="UP000236724">
    <property type="component" value="Unassembled WGS sequence"/>
</dbReference>
<keyword evidence="3" id="KW-1185">Reference proteome</keyword>
<evidence type="ECO:0000313" key="2">
    <source>
        <dbReference type="EMBL" id="SEH08001.1"/>
    </source>
</evidence>
<proteinExistence type="predicted"/>
<accession>A0A1H6FF06</accession>
<name>A0A1H6FF06_9GAMM</name>
<reference evidence="2 3" key="1">
    <citation type="submission" date="2016-10" db="EMBL/GenBank/DDBJ databases">
        <authorList>
            <person name="de Groot N.N."/>
        </authorList>
    </citation>
    <scope>NUCLEOTIDE SEQUENCE [LARGE SCALE GENOMIC DNA]</scope>
    <source>
        <strain evidence="2">MBHS1</strain>
    </source>
</reference>
<evidence type="ECO:0000259" key="1">
    <source>
        <dbReference type="Pfam" id="PF10047"/>
    </source>
</evidence>
<feature type="domain" description="DUF2281" evidence="1">
    <location>
        <begin position="6"/>
        <end position="38"/>
    </location>
</feature>
<dbReference type="Pfam" id="PF10047">
    <property type="entry name" value="DUF2281"/>
    <property type="match status" value="1"/>
</dbReference>
<evidence type="ECO:0000313" key="3">
    <source>
        <dbReference type="Proteomes" id="UP000236724"/>
    </source>
</evidence>
<dbReference type="RefSeq" id="WP_103921586.1">
    <property type="nucleotide sequence ID" value="NZ_FMSV02000542.1"/>
</dbReference>
<dbReference type="InterPro" id="IPR018739">
    <property type="entry name" value="DUF2281"/>
</dbReference>
<protein>
    <recommendedName>
        <fullName evidence="1">DUF2281 domain-containing protein</fullName>
    </recommendedName>
</protein>
<dbReference type="OrthoDB" id="9809003at2"/>
<organism evidence="2 3">
    <name type="scientific">Candidatus Venteria ishoeyi</name>
    <dbReference type="NCBI Taxonomy" id="1899563"/>
    <lineage>
        <taxon>Bacteria</taxon>
        <taxon>Pseudomonadati</taxon>
        <taxon>Pseudomonadota</taxon>
        <taxon>Gammaproteobacteria</taxon>
        <taxon>Thiotrichales</taxon>
        <taxon>Thiotrichaceae</taxon>
        <taxon>Venteria</taxon>
    </lineage>
</organism>
<gene>
    <name evidence="2" type="ORF">MBHS_03888</name>
</gene>